<keyword evidence="4" id="KW-1185">Reference proteome</keyword>
<sequence>MSADTATQPINTANAVQDGDPSPLTKVDSAVQGLSSSPTEEKTTKHRRTSSSAPGVWNINDLEKRGKELELAKETQKLNWRINKSPMALDDPEKGYLKKSLTTPPVKKIDLHFPLGLEVTARNMKGVTIKDALDAIYKQFRKKADDELETPVLAGFEWDKEESWTRLIVHCKKEGAPQPKKKSKKAGKEGEELCSSTTILHLYQSLFCLLVNYTCDSTRAWTACVKWMD</sequence>
<feature type="region of interest" description="Disordered" evidence="1">
    <location>
        <begin position="1"/>
        <end position="57"/>
    </location>
</feature>
<dbReference type="AlphaFoldDB" id="A0A5M9JFW3"/>
<evidence type="ECO:0000313" key="4">
    <source>
        <dbReference type="Proteomes" id="UP000322873"/>
    </source>
</evidence>
<dbReference type="Proteomes" id="UP000322873">
    <property type="component" value="Unassembled WGS sequence"/>
</dbReference>
<feature type="compositionally biased region" description="Polar residues" evidence="1">
    <location>
        <begin position="1"/>
        <end position="15"/>
    </location>
</feature>
<evidence type="ECO:0000259" key="2">
    <source>
        <dbReference type="Pfam" id="PF20415"/>
    </source>
</evidence>
<reference evidence="3 4" key="1">
    <citation type="submission" date="2019-06" db="EMBL/GenBank/DDBJ databases">
        <title>Genome Sequence of the Brown Rot Fungal Pathogen Monilinia fructicola.</title>
        <authorList>
            <person name="De Miccolis Angelini R.M."/>
            <person name="Landi L."/>
            <person name="Abate D."/>
            <person name="Pollastro S."/>
            <person name="Romanazzi G."/>
            <person name="Faretra F."/>
        </authorList>
    </citation>
    <scope>NUCLEOTIDE SEQUENCE [LARGE SCALE GENOMIC DNA]</scope>
    <source>
        <strain evidence="3 4">Mfrc123</strain>
    </source>
</reference>
<name>A0A5M9JFW3_MONFR</name>
<proteinExistence type="predicted"/>
<dbReference type="InterPro" id="IPR046522">
    <property type="entry name" value="DUF6699"/>
</dbReference>
<evidence type="ECO:0000313" key="3">
    <source>
        <dbReference type="EMBL" id="KAA8566839.1"/>
    </source>
</evidence>
<dbReference type="EMBL" id="VICG01000011">
    <property type="protein sequence ID" value="KAA8566839.1"/>
    <property type="molecule type" value="Genomic_DNA"/>
</dbReference>
<organism evidence="3 4">
    <name type="scientific">Monilinia fructicola</name>
    <name type="common">Brown rot fungus</name>
    <name type="synonym">Ciboria fructicola</name>
    <dbReference type="NCBI Taxonomy" id="38448"/>
    <lineage>
        <taxon>Eukaryota</taxon>
        <taxon>Fungi</taxon>
        <taxon>Dikarya</taxon>
        <taxon>Ascomycota</taxon>
        <taxon>Pezizomycotina</taxon>
        <taxon>Leotiomycetes</taxon>
        <taxon>Helotiales</taxon>
        <taxon>Sclerotiniaceae</taxon>
        <taxon>Monilinia</taxon>
    </lineage>
</organism>
<comment type="caution">
    <text evidence="3">The sequence shown here is derived from an EMBL/GenBank/DDBJ whole genome shotgun (WGS) entry which is preliminary data.</text>
</comment>
<gene>
    <name evidence="3" type="ORF">EYC84_009938</name>
</gene>
<dbReference type="VEuPathDB" id="FungiDB:MFRU_066g00010"/>
<accession>A0A5M9JFW3</accession>
<evidence type="ECO:0000256" key="1">
    <source>
        <dbReference type="SAM" id="MobiDB-lite"/>
    </source>
</evidence>
<feature type="domain" description="DUF6699" evidence="2">
    <location>
        <begin position="79"/>
        <end position="150"/>
    </location>
</feature>
<protein>
    <recommendedName>
        <fullName evidence="2">DUF6699 domain-containing protein</fullName>
    </recommendedName>
</protein>
<dbReference type="Pfam" id="PF20415">
    <property type="entry name" value="DUF6699"/>
    <property type="match status" value="1"/>
</dbReference>